<keyword evidence="2" id="KW-0614">Plasmid</keyword>
<protein>
    <submittedName>
        <fullName evidence="2">GNAT family N-acetyltransferase</fullName>
    </submittedName>
</protein>
<dbReference type="EMBL" id="CP050857">
    <property type="protein sequence ID" value="QLH64513.1"/>
    <property type="molecule type" value="Genomic_DNA"/>
</dbReference>
<evidence type="ECO:0000313" key="3">
    <source>
        <dbReference type="Proteomes" id="UP000042738"/>
    </source>
</evidence>
<reference evidence="2 3" key="1">
    <citation type="journal article" date="2014" name="Genome Announc.">
        <title>Whole-Genome Sequence of Serratia symbiotica Strain CWBI-2.3T, a Free-Living Symbiont of the Black Bean Aphid Aphis fabae.</title>
        <authorList>
            <person name="Foray V."/>
            <person name="Grigorescu A.S."/>
            <person name="Sabri A."/>
            <person name="Haubruge E."/>
            <person name="Lognay G."/>
            <person name="Francis F."/>
            <person name="Fauconnier M.L."/>
            <person name="Hance T."/>
            <person name="Thonart P."/>
        </authorList>
    </citation>
    <scope>NUCLEOTIDE SEQUENCE [LARGE SCALE GENOMIC DNA]</scope>
    <source>
        <strain evidence="2">CWBI-2.3</strain>
        <plasmid evidence="2 3">pSsAf2.3-2</plasmid>
    </source>
</reference>
<dbReference type="InterPro" id="IPR016181">
    <property type="entry name" value="Acyl_CoA_acyltransferase"/>
</dbReference>
<dbReference type="PROSITE" id="PS51186">
    <property type="entry name" value="GNAT"/>
    <property type="match status" value="1"/>
</dbReference>
<name>A0A7D5SQH8_9GAMM</name>
<accession>A0A7D5SQH8</accession>
<evidence type="ECO:0000259" key="1">
    <source>
        <dbReference type="PROSITE" id="PS51186"/>
    </source>
</evidence>
<proteinExistence type="predicted"/>
<dbReference type="InterPro" id="IPR000182">
    <property type="entry name" value="GNAT_dom"/>
</dbReference>
<geneLocation type="plasmid" evidence="2 3">
    <name>pSsAf2.3-2</name>
</geneLocation>
<dbReference type="Gene3D" id="3.40.630.30">
    <property type="match status" value="1"/>
</dbReference>
<feature type="domain" description="N-acetyltransferase" evidence="1">
    <location>
        <begin position="6"/>
        <end position="189"/>
    </location>
</feature>
<organism evidence="2 3">
    <name type="scientific">Serratia symbiotica</name>
    <dbReference type="NCBI Taxonomy" id="138074"/>
    <lineage>
        <taxon>Bacteria</taxon>
        <taxon>Pseudomonadati</taxon>
        <taxon>Pseudomonadota</taxon>
        <taxon>Gammaproteobacteria</taxon>
        <taxon>Enterobacterales</taxon>
        <taxon>Yersiniaceae</taxon>
        <taxon>Serratia</taxon>
    </lineage>
</organism>
<keyword evidence="2" id="KW-0808">Transferase</keyword>
<dbReference type="Pfam" id="PF00583">
    <property type="entry name" value="Acetyltransf_1"/>
    <property type="match status" value="1"/>
</dbReference>
<dbReference type="SUPFAM" id="SSF55729">
    <property type="entry name" value="Acyl-CoA N-acyltransferases (Nat)"/>
    <property type="match status" value="1"/>
</dbReference>
<dbReference type="AlphaFoldDB" id="A0A7D5SQH8"/>
<sequence length="190" mass="21671">MKMLDIKIRCATDEDIPQVKALLERYHAKNLTDESKINGFVTTDMTIAELQALSHTEQGVTIAVDASNGVIAGMLIGASWDFLKPWKMFDYMQGILGDYLFDGERLNKQTSYQYGPICIAEEYRSKGVGEKLLEYQRRLFGKRFPLVVTFVNKVNPRSYAFHMRAGFADVGEFQFNGNNYHMLVIPTLHD</sequence>
<dbReference type="Proteomes" id="UP000042738">
    <property type="component" value="Plasmid pSsAf2.3-2"/>
</dbReference>
<dbReference type="GO" id="GO:0016747">
    <property type="term" value="F:acyltransferase activity, transferring groups other than amino-acyl groups"/>
    <property type="evidence" value="ECO:0007669"/>
    <property type="project" value="InterPro"/>
</dbReference>
<evidence type="ECO:0000313" key="2">
    <source>
        <dbReference type="EMBL" id="QLH64513.1"/>
    </source>
</evidence>
<gene>
    <name evidence="2" type="ORF">SYMBAF_16935</name>
</gene>